<reference evidence="5" key="4">
    <citation type="journal article" date="2022" name="Microb. Genom.">
        <title>A global pangenome for the wheat fungal pathogen Pyrenophora tritici-repentis and prediction of effector protein structural homology.</title>
        <authorList>
            <person name="Moolhuijzen P.M."/>
            <person name="See P.T."/>
            <person name="Shi G."/>
            <person name="Powell H.R."/>
            <person name="Cockram J."/>
            <person name="Jorgensen L.N."/>
            <person name="Benslimane H."/>
            <person name="Strelkov S.E."/>
            <person name="Turner J."/>
            <person name="Liu Z."/>
            <person name="Moffat C.S."/>
        </authorList>
    </citation>
    <scope>NUCLEOTIDE SEQUENCE [LARGE SCALE GENOMIC DNA]</scope>
</reference>
<evidence type="ECO:0000313" key="5">
    <source>
        <dbReference type="Proteomes" id="UP000249757"/>
    </source>
</evidence>
<keyword evidence="1" id="KW-0472">Membrane</keyword>
<keyword evidence="5" id="KW-1185">Reference proteome</keyword>
<keyword evidence="1" id="KW-0812">Transmembrane</keyword>
<dbReference type="AlphaFoldDB" id="A0A2W1DW48"/>
<evidence type="ECO:0000256" key="1">
    <source>
        <dbReference type="SAM" id="Phobius"/>
    </source>
</evidence>
<protein>
    <submittedName>
        <fullName evidence="4">Uncharacterized protein</fullName>
    </submittedName>
</protein>
<keyword evidence="2" id="KW-0732">Signal</keyword>
<dbReference type="Proteomes" id="UP000249757">
    <property type="component" value="Unassembled WGS sequence"/>
</dbReference>
<evidence type="ECO:0000313" key="4">
    <source>
        <dbReference type="EMBL" id="KAI1520081.1"/>
    </source>
</evidence>
<name>A0A2W1DW48_9PLEO</name>
<dbReference type="Proteomes" id="UP000245464">
    <property type="component" value="Chromosome 1"/>
</dbReference>
<organism evidence="4 5">
    <name type="scientific">Pyrenophora tritici-repentis</name>
    <dbReference type="NCBI Taxonomy" id="45151"/>
    <lineage>
        <taxon>Eukaryota</taxon>
        <taxon>Fungi</taxon>
        <taxon>Dikarya</taxon>
        <taxon>Ascomycota</taxon>
        <taxon>Pezizomycotina</taxon>
        <taxon>Dothideomycetes</taxon>
        <taxon>Pleosporomycetidae</taxon>
        <taxon>Pleosporales</taxon>
        <taxon>Pleosporineae</taxon>
        <taxon>Pleosporaceae</taxon>
        <taxon>Pyrenophora</taxon>
    </lineage>
</organism>
<comment type="caution">
    <text evidence="4">The sequence shown here is derived from an EMBL/GenBank/DDBJ whole genome shotgun (WGS) entry which is preliminary data.</text>
</comment>
<keyword evidence="1" id="KW-1133">Transmembrane helix</keyword>
<reference evidence="4" key="3">
    <citation type="journal article" date="2022" name="bioRxiv">
        <title>A global pangenome for the wheat fungal pathogen Pyrenophora tritici-repentis and prediction of effector protein structural homology.</title>
        <authorList>
            <person name="Moolhuijzen P."/>
            <person name="See P.T."/>
            <person name="Shi G."/>
            <person name="Powell H.R."/>
            <person name="Cockram J."/>
            <person name="Jorgensen L.N."/>
            <person name="Benslimane H."/>
            <person name="Strelkov S.E."/>
            <person name="Turner J."/>
            <person name="Liu Z."/>
            <person name="Moffat C.S."/>
        </authorList>
    </citation>
    <scope>NUCLEOTIDE SEQUENCE</scope>
    <source>
        <strain evidence="4">86-124</strain>
    </source>
</reference>
<proteinExistence type="predicted"/>
<accession>A0A2W1DW48</accession>
<feature type="signal peptide" evidence="2">
    <location>
        <begin position="1"/>
        <end position="20"/>
    </location>
</feature>
<gene>
    <name evidence="4" type="ORF">Ptr86124_000449</name>
    <name evidence="3" type="ORF">PtrM4_004860</name>
</gene>
<dbReference type="EMBL" id="NRDI02000001">
    <property type="protein sequence ID" value="KAI1520081.1"/>
    <property type="molecule type" value="Genomic_DNA"/>
</dbReference>
<feature type="chain" id="PRO_5042700902" evidence="2">
    <location>
        <begin position="21"/>
        <end position="237"/>
    </location>
</feature>
<evidence type="ECO:0000313" key="3">
    <source>
        <dbReference type="EMBL" id="KAF7576246.1"/>
    </source>
</evidence>
<reference evidence="4" key="2">
    <citation type="submission" date="2021-05" db="EMBL/GenBank/DDBJ databases">
        <authorList>
            <person name="Moolhuijzen P.M."/>
            <person name="Moffat C.S."/>
        </authorList>
    </citation>
    <scope>NUCLEOTIDE SEQUENCE</scope>
    <source>
        <strain evidence="4">86-124</strain>
    </source>
</reference>
<dbReference type="OrthoDB" id="5243723at2759"/>
<dbReference type="OMA" id="CETINAQ"/>
<sequence>MHSFTVFTSLIFFFFVTSHALPQTLPAAAEALRNDTIPTESVSIEKGCAQVRALENLNKLANNQTALDAMATHGKIAQGRADWIKNNDDKIVAKLDALKSNSTLMAGCETINAQLDLSRRCAKLQKLQKLVDLALDEKALLNTTAGDFLTEDQKDRLQQKADEVELKLQKLKSNSTLTRLCADDISLQQDGVIGMPDNAESKDAISMAKSDAVINRLSAMAITYLILVSLFLAFLFV</sequence>
<reference evidence="3" key="1">
    <citation type="journal article" date="2018" name="BMC Genomics">
        <title>Comparative genomics of the wheat fungal pathogen Pyrenophora tritici-repentis reveals chromosomal variations and genome plasticity.</title>
        <authorList>
            <person name="Moolhuijzen P."/>
            <person name="See P.T."/>
            <person name="Hane J.K."/>
            <person name="Shi G."/>
            <person name="Liu Z."/>
            <person name="Oliver R.P."/>
            <person name="Moffat C.S."/>
        </authorList>
    </citation>
    <scope>NUCLEOTIDE SEQUENCE [LARGE SCALE GENOMIC DNA]</scope>
    <source>
        <strain evidence="3">M4</strain>
    </source>
</reference>
<feature type="transmembrane region" description="Helical" evidence="1">
    <location>
        <begin position="217"/>
        <end position="236"/>
    </location>
</feature>
<dbReference type="EMBL" id="NQIK02000001">
    <property type="protein sequence ID" value="KAF7576246.1"/>
    <property type="molecule type" value="Genomic_DNA"/>
</dbReference>
<evidence type="ECO:0000256" key="2">
    <source>
        <dbReference type="SAM" id="SignalP"/>
    </source>
</evidence>